<dbReference type="Gene3D" id="1.10.630.10">
    <property type="entry name" value="Cytochrome P450"/>
    <property type="match status" value="1"/>
</dbReference>
<name>A0A6J6VQS6_9ZZZZ</name>
<protein>
    <submittedName>
        <fullName evidence="2">Unannotated protein</fullName>
    </submittedName>
</protein>
<dbReference type="GO" id="GO:0016705">
    <property type="term" value="F:oxidoreductase activity, acting on paired donors, with incorporation or reduction of molecular oxygen"/>
    <property type="evidence" value="ECO:0007669"/>
    <property type="project" value="InterPro"/>
</dbReference>
<evidence type="ECO:0000313" key="2">
    <source>
        <dbReference type="EMBL" id="CAB4774792.1"/>
    </source>
</evidence>
<evidence type="ECO:0000256" key="1">
    <source>
        <dbReference type="ARBA" id="ARBA00010617"/>
    </source>
</evidence>
<dbReference type="GO" id="GO:0020037">
    <property type="term" value="F:heme binding"/>
    <property type="evidence" value="ECO:0007669"/>
    <property type="project" value="InterPro"/>
</dbReference>
<reference evidence="2" key="1">
    <citation type="submission" date="2020-05" db="EMBL/GenBank/DDBJ databases">
        <authorList>
            <person name="Chiriac C."/>
            <person name="Salcher M."/>
            <person name="Ghai R."/>
            <person name="Kavagutti S V."/>
        </authorList>
    </citation>
    <scope>NUCLEOTIDE SEQUENCE</scope>
</reference>
<dbReference type="Pfam" id="PF00067">
    <property type="entry name" value="p450"/>
    <property type="match status" value="1"/>
</dbReference>
<dbReference type="InterPro" id="IPR036396">
    <property type="entry name" value="Cyt_P450_sf"/>
</dbReference>
<dbReference type="GO" id="GO:0005506">
    <property type="term" value="F:iron ion binding"/>
    <property type="evidence" value="ECO:0007669"/>
    <property type="project" value="InterPro"/>
</dbReference>
<proteinExistence type="inferred from homology"/>
<dbReference type="SUPFAM" id="SSF48264">
    <property type="entry name" value="Cytochrome P450"/>
    <property type="match status" value="1"/>
</dbReference>
<organism evidence="2">
    <name type="scientific">freshwater metagenome</name>
    <dbReference type="NCBI Taxonomy" id="449393"/>
    <lineage>
        <taxon>unclassified sequences</taxon>
        <taxon>metagenomes</taxon>
        <taxon>ecological metagenomes</taxon>
    </lineage>
</organism>
<dbReference type="AlphaFoldDB" id="A0A6J6VQS6"/>
<dbReference type="EMBL" id="CAEZYQ010000060">
    <property type="protein sequence ID" value="CAB4774792.1"/>
    <property type="molecule type" value="Genomic_DNA"/>
</dbReference>
<dbReference type="InterPro" id="IPR002401">
    <property type="entry name" value="Cyt_P450_E_grp-I"/>
</dbReference>
<comment type="similarity">
    <text evidence="1">Belongs to the cytochrome P450 family.</text>
</comment>
<dbReference type="CDD" id="cd11067">
    <property type="entry name" value="CYP152"/>
    <property type="match status" value="1"/>
</dbReference>
<sequence>MTFSDLKTADSTIALLRDPYRYISRRAADLGEDVFETRLLLRQTTCMTGAEAAGVFYDPARFQRAGAAPPPLQKTLFGQGGVQGLDGEHHRKRKAMFLQIIQPDRVEVLAELVTQHWRRAVGYWALAGQIDLYPQLQLLLTRAVCEWAGVPLPEAEVENRTRQLTALFDDAGDIGLGHRRSRAARKAAESWTADVIKQIRSGRLAVPDWSAASIIAHHQEPDGRPMEPRVAAVELLNVLRPTVATAVYITFVAHALEAHPTWRERLAQGNGTEDLAFIEEVRRTYPFFPAAAAIVREEFDWRGHRFPQGRRVLLDLYGTNHDPRTWQQPTRFDPERFLREDPDPFAFVPQGGGDPAVHHRCPGEPVATRLMGTALDQLTRHLTYTPVQPLAAVDYRRLPALPKGGYRIKSISARRH</sequence>
<dbReference type="PANTHER" id="PTHR46696:SF1">
    <property type="entry name" value="CYTOCHROME P450 YJIB-RELATED"/>
    <property type="match status" value="1"/>
</dbReference>
<gene>
    <name evidence="2" type="ORF">UFOPK2761_03610</name>
</gene>
<accession>A0A6J6VQS6</accession>
<dbReference type="InterPro" id="IPR001128">
    <property type="entry name" value="Cyt_P450"/>
</dbReference>
<dbReference type="PANTHER" id="PTHR46696">
    <property type="entry name" value="P450, PUTATIVE (EUROFUNG)-RELATED"/>
    <property type="match status" value="1"/>
</dbReference>
<dbReference type="PRINTS" id="PR00463">
    <property type="entry name" value="EP450I"/>
</dbReference>
<dbReference type="GO" id="GO:0004497">
    <property type="term" value="F:monooxygenase activity"/>
    <property type="evidence" value="ECO:0007669"/>
    <property type="project" value="InterPro"/>
</dbReference>